<dbReference type="EMBL" id="JAKNCJ010000008">
    <property type="protein sequence ID" value="MCL6424143.1"/>
    <property type="molecule type" value="Genomic_DNA"/>
</dbReference>
<evidence type="ECO:0000313" key="6">
    <source>
        <dbReference type="Proteomes" id="UP001203761"/>
    </source>
</evidence>
<organism evidence="5 6">
    <name type="scientific">Brachybacterium equifaecis</name>
    <dbReference type="NCBI Taxonomy" id="2910770"/>
    <lineage>
        <taxon>Bacteria</taxon>
        <taxon>Bacillati</taxon>
        <taxon>Actinomycetota</taxon>
        <taxon>Actinomycetes</taxon>
        <taxon>Micrococcales</taxon>
        <taxon>Dermabacteraceae</taxon>
        <taxon>Brachybacterium</taxon>
    </lineage>
</organism>
<dbReference type="CDD" id="cd04301">
    <property type="entry name" value="NAT_SF"/>
    <property type="match status" value="1"/>
</dbReference>
<dbReference type="InterPro" id="IPR000182">
    <property type="entry name" value="GNAT_dom"/>
</dbReference>
<feature type="region of interest" description="Disordered" evidence="3">
    <location>
        <begin position="104"/>
        <end position="125"/>
    </location>
</feature>
<accession>A0ABT0R3S8</accession>
<name>A0ABT0R3S8_9MICO</name>
<evidence type="ECO:0000259" key="4">
    <source>
        <dbReference type="PROSITE" id="PS51186"/>
    </source>
</evidence>
<dbReference type="PROSITE" id="PS51186">
    <property type="entry name" value="GNAT"/>
    <property type="match status" value="1"/>
</dbReference>
<evidence type="ECO:0000256" key="3">
    <source>
        <dbReference type="SAM" id="MobiDB-lite"/>
    </source>
</evidence>
<evidence type="ECO:0000256" key="1">
    <source>
        <dbReference type="ARBA" id="ARBA00022679"/>
    </source>
</evidence>
<dbReference type="SUPFAM" id="SSF55729">
    <property type="entry name" value="Acyl-CoA N-acyltransferases (Nat)"/>
    <property type="match status" value="1"/>
</dbReference>
<dbReference type="Pfam" id="PF13508">
    <property type="entry name" value="Acetyltransf_7"/>
    <property type="match status" value="1"/>
</dbReference>
<gene>
    <name evidence="5" type="ORF">Bequi_12270</name>
</gene>
<dbReference type="InterPro" id="IPR016181">
    <property type="entry name" value="Acyl_CoA_acyltransferase"/>
</dbReference>
<dbReference type="RefSeq" id="WP_249738223.1">
    <property type="nucleotide sequence ID" value="NZ_JAKNCJ010000008.1"/>
</dbReference>
<sequence>MPYLPHQYDDDQTRWWVTHVVMPECEVWVAEEPGRSELHGFAAVKDDVLEHLYVAPEQRRRGVGSLLLEQARRVSPDRLTLRVFTRNTDARAFYERRGFQLLDENDGTRNEENEPDMTYRWTPPR</sequence>
<keyword evidence="1" id="KW-0808">Transferase</keyword>
<dbReference type="Proteomes" id="UP001203761">
    <property type="component" value="Unassembled WGS sequence"/>
</dbReference>
<reference evidence="5" key="1">
    <citation type="submission" date="2022-02" db="EMBL/GenBank/DDBJ databases">
        <authorList>
            <person name="Lee M."/>
            <person name="Kim S.-J."/>
            <person name="Jung M.-Y."/>
        </authorList>
    </citation>
    <scope>NUCLEOTIDE SEQUENCE</scope>
    <source>
        <strain evidence="5">JHP9</strain>
    </source>
</reference>
<protein>
    <submittedName>
        <fullName evidence="5">GNAT family N-acetyltransferase</fullName>
    </submittedName>
</protein>
<dbReference type="InterPro" id="IPR050680">
    <property type="entry name" value="YpeA/RimI_acetyltransf"/>
</dbReference>
<dbReference type="PANTHER" id="PTHR43420">
    <property type="entry name" value="ACETYLTRANSFERASE"/>
    <property type="match status" value="1"/>
</dbReference>
<comment type="caution">
    <text evidence="5">The sequence shown here is derived from an EMBL/GenBank/DDBJ whole genome shotgun (WGS) entry which is preliminary data.</text>
</comment>
<evidence type="ECO:0000313" key="5">
    <source>
        <dbReference type="EMBL" id="MCL6424143.1"/>
    </source>
</evidence>
<keyword evidence="2" id="KW-0012">Acyltransferase</keyword>
<dbReference type="Gene3D" id="3.40.630.30">
    <property type="match status" value="1"/>
</dbReference>
<keyword evidence="6" id="KW-1185">Reference proteome</keyword>
<proteinExistence type="predicted"/>
<feature type="domain" description="N-acetyltransferase" evidence="4">
    <location>
        <begin position="1"/>
        <end position="125"/>
    </location>
</feature>
<evidence type="ECO:0000256" key="2">
    <source>
        <dbReference type="ARBA" id="ARBA00023315"/>
    </source>
</evidence>